<keyword evidence="6" id="KW-1185">Reference proteome</keyword>
<dbReference type="InterPro" id="IPR022669">
    <property type="entry name" value="Ribosomal_uL2_C"/>
</dbReference>
<gene>
    <name evidence="5" type="ORF">MAR_012436</name>
</gene>
<evidence type="ECO:0000256" key="2">
    <source>
        <dbReference type="ARBA" id="ARBA00022980"/>
    </source>
</evidence>
<dbReference type="Gene3D" id="2.30.30.30">
    <property type="match status" value="1"/>
</dbReference>
<evidence type="ECO:0000313" key="6">
    <source>
        <dbReference type="Proteomes" id="UP001164746"/>
    </source>
</evidence>
<dbReference type="SMART" id="SM01382">
    <property type="entry name" value="Ribosomal_L2_C"/>
    <property type="match status" value="1"/>
</dbReference>
<name>A0ABY7FYJ8_MYAAR</name>
<keyword evidence="2" id="KW-0689">Ribosomal protein</keyword>
<evidence type="ECO:0000313" key="5">
    <source>
        <dbReference type="EMBL" id="WAR26732.1"/>
    </source>
</evidence>
<dbReference type="EMBL" id="CP111025">
    <property type="protein sequence ID" value="WAR26732.1"/>
    <property type="molecule type" value="Genomic_DNA"/>
</dbReference>
<dbReference type="InterPro" id="IPR002171">
    <property type="entry name" value="Ribosomal_uL2"/>
</dbReference>
<dbReference type="SUPFAM" id="SSF50104">
    <property type="entry name" value="Translation proteins SH3-like domain"/>
    <property type="match status" value="1"/>
</dbReference>
<protein>
    <submittedName>
        <fullName evidence="5">RM02-like protein</fullName>
    </submittedName>
</protein>
<reference evidence="5" key="1">
    <citation type="submission" date="2022-11" db="EMBL/GenBank/DDBJ databases">
        <title>Centuries of genome instability and evolution in soft-shell clam transmissible cancer (bioRxiv).</title>
        <authorList>
            <person name="Hart S.F.M."/>
            <person name="Yonemitsu M.A."/>
            <person name="Giersch R.M."/>
            <person name="Beal B.F."/>
            <person name="Arriagada G."/>
            <person name="Davis B.W."/>
            <person name="Ostrander E.A."/>
            <person name="Goff S.P."/>
            <person name="Metzger M.J."/>
        </authorList>
    </citation>
    <scope>NUCLEOTIDE SEQUENCE</scope>
    <source>
        <strain evidence="5">MELC-2E11</strain>
        <tissue evidence="5">Siphon/mantle</tissue>
    </source>
</reference>
<evidence type="ECO:0000256" key="1">
    <source>
        <dbReference type="ARBA" id="ARBA00005636"/>
    </source>
</evidence>
<dbReference type="InterPro" id="IPR008991">
    <property type="entry name" value="Translation_prot_SH3-like_sf"/>
</dbReference>
<dbReference type="PANTHER" id="PTHR13691">
    <property type="entry name" value="RIBOSOMAL PROTEIN L2"/>
    <property type="match status" value="1"/>
</dbReference>
<evidence type="ECO:0000259" key="4">
    <source>
        <dbReference type="SMART" id="SM01382"/>
    </source>
</evidence>
<organism evidence="5 6">
    <name type="scientific">Mya arenaria</name>
    <name type="common">Soft-shell clam</name>
    <dbReference type="NCBI Taxonomy" id="6604"/>
    <lineage>
        <taxon>Eukaryota</taxon>
        <taxon>Metazoa</taxon>
        <taxon>Spiralia</taxon>
        <taxon>Lophotrochozoa</taxon>
        <taxon>Mollusca</taxon>
        <taxon>Bivalvia</taxon>
        <taxon>Autobranchia</taxon>
        <taxon>Heteroconchia</taxon>
        <taxon>Euheterodonta</taxon>
        <taxon>Imparidentia</taxon>
        <taxon>Neoheterodontei</taxon>
        <taxon>Myida</taxon>
        <taxon>Myoidea</taxon>
        <taxon>Myidae</taxon>
        <taxon>Mya</taxon>
    </lineage>
</organism>
<dbReference type="PANTHER" id="PTHR13691:SF73">
    <property type="entry name" value="LARGE RIBOSOMAL SUBUNIT PROTEIN UL2M"/>
    <property type="match status" value="1"/>
</dbReference>
<comment type="similarity">
    <text evidence="1">Belongs to the universal ribosomal protein uL2 family.</text>
</comment>
<evidence type="ECO:0000256" key="3">
    <source>
        <dbReference type="ARBA" id="ARBA00023274"/>
    </source>
</evidence>
<feature type="domain" description="Large ribosomal subunit protein uL2 C-terminal" evidence="4">
    <location>
        <begin position="34"/>
        <end position="156"/>
    </location>
</feature>
<accession>A0ABY7FYJ8</accession>
<sequence>MSPIEQRWIIAGENMKIGDIIKSHGEIPDIPINPRVGDSHPVGALPVGTLLHNIEEIPNIGGGLVRAAGSFASIQRRLEDGIVVRLPSGQEAKLDFRCRATIGKVCLPERNLLPIGSAKRSRWFGIRPRSGLFHKKTGYHGRKLSPPKPVVTFEKRTKDRVYEMFDV</sequence>
<keyword evidence="3" id="KW-0687">Ribonucleoprotein</keyword>
<dbReference type="Pfam" id="PF03947">
    <property type="entry name" value="Ribosomal_L2_C"/>
    <property type="match status" value="1"/>
</dbReference>
<dbReference type="InterPro" id="IPR014722">
    <property type="entry name" value="Rib_uL2_dom2"/>
</dbReference>
<dbReference type="Proteomes" id="UP001164746">
    <property type="component" value="Chromosome 14"/>
</dbReference>
<proteinExistence type="inferred from homology"/>